<evidence type="ECO:0000313" key="2">
    <source>
        <dbReference type="EMBL" id="MEX6430176.1"/>
    </source>
</evidence>
<proteinExistence type="predicted"/>
<gene>
    <name evidence="2" type="ORF">AB6A68_10085</name>
</gene>
<sequence>MQSSVVDRQAQSWSDYGYRTGIWHIREQLADAGVLATVFANGILTEVAPDSLVALRDDGHEIAAHAWSQDQLLATLALDDERAMVVRCRNGLAELLGRTPEGWISPRCTPSESTPLLLAETGFSWWGDVFDVDHPYLLETEAGTIVAYPFQMELNDLPHRIRYGRSYQDFIGAWHEELAAARRSNVPVCIDLTVHAHISGRRSGIDMLRTILDEVKESSDVWVATKSQVLTSYGLMKESFREESEIVDNGAT</sequence>
<feature type="domain" description="NodB homology" evidence="1">
    <location>
        <begin position="15"/>
        <end position="123"/>
    </location>
</feature>
<dbReference type="InterPro" id="IPR002509">
    <property type="entry name" value="NODB_dom"/>
</dbReference>
<dbReference type="Gene3D" id="3.20.20.370">
    <property type="entry name" value="Glycoside hydrolase/deacetylase"/>
    <property type="match status" value="1"/>
</dbReference>
<comment type="caution">
    <text evidence="2">The sequence shown here is derived from an EMBL/GenBank/DDBJ whole genome shotgun (WGS) entry which is preliminary data.</text>
</comment>
<protein>
    <submittedName>
        <fullName evidence="2">Polysaccharide deacetylase family protein</fullName>
    </submittedName>
</protein>
<evidence type="ECO:0000259" key="1">
    <source>
        <dbReference type="Pfam" id="PF01522"/>
    </source>
</evidence>
<dbReference type="EMBL" id="JBFSHR010000039">
    <property type="protein sequence ID" value="MEX6430176.1"/>
    <property type="molecule type" value="Genomic_DNA"/>
</dbReference>
<dbReference type="RefSeq" id="WP_369084682.1">
    <property type="nucleotide sequence ID" value="NZ_JBFSHR010000039.1"/>
</dbReference>
<dbReference type="PANTHER" id="PTHR43123:SF4">
    <property type="entry name" value="POLYSACCHARIDE DEACETYLASE"/>
    <property type="match status" value="1"/>
</dbReference>
<dbReference type="SUPFAM" id="SSF88713">
    <property type="entry name" value="Glycoside hydrolase/deacetylase"/>
    <property type="match status" value="1"/>
</dbReference>
<reference evidence="2 3" key="1">
    <citation type="submission" date="2024-07" db="EMBL/GenBank/DDBJ databases">
        <title>Draft Genome Sequence of Ferrimicrobium acidiphilum Strain YE2023, Isolated from a Pulp of Bioleach Reactor.</title>
        <authorList>
            <person name="Elkina Y.A."/>
            <person name="Bulaeva A.G."/>
            <person name="Beletsky A.V."/>
            <person name="Mardanov A.V."/>
        </authorList>
    </citation>
    <scope>NUCLEOTIDE SEQUENCE [LARGE SCALE GENOMIC DNA]</scope>
    <source>
        <strain evidence="2 3">YE2023</strain>
    </source>
</reference>
<accession>A0ABV3Y3P1</accession>
<evidence type="ECO:0000313" key="3">
    <source>
        <dbReference type="Proteomes" id="UP001560267"/>
    </source>
</evidence>
<dbReference type="PANTHER" id="PTHR43123">
    <property type="entry name" value="POLYSACCHARIDE DEACETYLASE-RELATED"/>
    <property type="match status" value="1"/>
</dbReference>
<dbReference type="Pfam" id="PF01522">
    <property type="entry name" value="Polysacc_deac_1"/>
    <property type="match status" value="1"/>
</dbReference>
<dbReference type="InterPro" id="IPR011330">
    <property type="entry name" value="Glyco_hydro/deAcase_b/a-brl"/>
</dbReference>
<dbReference type="Proteomes" id="UP001560267">
    <property type="component" value="Unassembled WGS sequence"/>
</dbReference>
<organism evidence="2 3">
    <name type="scientific">Ferrimicrobium acidiphilum</name>
    <dbReference type="NCBI Taxonomy" id="121039"/>
    <lineage>
        <taxon>Bacteria</taxon>
        <taxon>Bacillati</taxon>
        <taxon>Actinomycetota</taxon>
        <taxon>Acidimicrobiia</taxon>
        <taxon>Acidimicrobiales</taxon>
        <taxon>Acidimicrobiaceae</taxon>
        <taxon>Ferrimicrobium</taxon>
    </lineage>
</organism>
<name>A0ABV3Y3P1_9ACTN</name>
<keyword evidence="3" id="KW-1185">Reference proteome</keyword>